<keyword evidence="5" id="KW-1185">Reference proteome</keyword>
<dbReference type="PROSITE" id="PS50240">
    <property type="entry name" value="TRYPSIN_DOM"/>
    <property type="match status" value="1"/>
</dbReference>
<feature type="domain" description="Peptidase S1" evidence="3">
    <location>
        <begin position="39"/>
        <end position="143"/>
    </location>
</feature>
<dbReference type="InterPro" id="IPR009003">
    <property type="entry name" value="Peptidase_S1_PA"/>
</dbReference>
<dbReference type="SMART" id="SM00020">
    <property type="entry name" value="Tryp_SPc"/>
    <property type="match status" value="1"/>
</dbReference>
<dbReference type="PANTHER" id="PTHR24252">
    <property type="entry name" value="ACROSIN-RELATED"/>
    <property type="match status" value="1"/>
</dbReference>
<reference evidence="4" key="1">
    <citation type="submission" date="2021-01" db="UniProtKB">
        <authorList>
            <consortium name="EnsemblMetazoa"/>
        </authorList>
    </citation>
    <scope>IDENTIFICATION</scope>
</reference>
<proteinExistence type="predicted"/>
<dbReference type="Gene3D" id="2.40.10.10">
    <property type="entry name" value="Trypsin-like serine proteases"/>
    <property type="match status" value="1"/>
</dbReference>
<dbReference type="AlphaFoldDB" id="A0A7M5XCE2"/>
<sequence length="143" mass="16450">MNFLFVAPIICLILKITAAEQYFNDFKICGKSISKLGRIIGNEEAKPGDFPWQAVLRRRNSEMPYCGATLISNQWLITAAHCNVAVGHYVVLGANNLRQSYGGKRQYFRVKFIKSHPNYNKKYHDYDIVLIELDRPAIYTNYV</sequence>
<dbReference type="InterPro" id="IPR018114">
    <property type="entry name" value="TRYPSIN_HIS"/>
</dbReference>
<evidence type="ECO:0000256" key="1">
    <source>
        <dbReference type="ARBA" id="ARBA00023157"/>
    </source>
</evidence>
<dbReference type="GO" id="GO:0004252">
    <property type="term" value="F:serine-type endopeptidase activity"/>
    <property type="evidence" value="ECO:0007669"/>
    <property type="project" value="InterPro"/>
</dbReference>
<dbReference type="EnsemblMetazoa" id="CLYHEMT021019.1">
    <property type="protein sequence ID" value="CLYHEMP021019.1"/>
    <property type="gene ID" value="CLYHEMG021019"/>
</dbReference>
<dbReference type="OrthoDB" id="6380950at2759"/>
<dbReference type="FunFam" id="2.40.10.10:FF:000068">
    <property type="entry name" value="transmembrane protease serine 2"/>
    <property type="match status" value="1"/>
</dbReference>
<evidence type="ECO:0000313" key="5">
    <source>
        <dbReference type="Proteomes" id="UP000594262"/>
    </source>
</evidence>
<protein>
    <recommendedName>
        <fullName evidence="3">Peptidase S1 domain-containing protein</fullName>
    </recommendedName>
</protein>
<feature type="chain" id="PRO_5029608361" description="Peptidase S1 domain-containing protein" evidence="2">
    <location>
        <begin position="20"/>
        <end position="143"/>
    </location>
</feature>
<dbReference type="PRINTS" id="PR00722">
    <property type="entry name" value="CHYMOTRYPSIN"/>
</dbReference>
<organism evidence="4 5">
    <name type="scientific">Clytia hemisphaerica</name>
    <dbReference type="NCBI Taxonomy" id="252671"/>
    <lineage>
        <taxon>Eukaryota</taxon>
        <taxon>Metazoa</taxon>
        <taxon>Cnidaria</taxon>
        <taxon>Hydrozoa</taxon>
        <taxon>Hydroidolina</taxon>
        <taxon>Leptothecata</taxon>
        <taxon>Obeliida</taxon>
        <taxon>Clytiidae</taxon>
        <taxon>Clytia</taxon>
    </lineage>
</organism>
<name>A0A7M5XCE2_9CNID</name>
<evidence type="ECO:0000256" key="2">
    <source>
        <dbReference type="SAM" id="SignalP"/>
    </source>
</evidence>
<evidence type="ECO:0000313" key="4">
    <source>
        <dbReference type="EnsemblMetazoa" id="CLYHEMP021019.1"/>
    </source>
</evidence>
<dbReference type="PROSITE" id="PS00134">
    <property type="entry name" value="TRYPSIN_HIS"/>
    <property type="match status" value="1"/>
</dbReference>
<dbReference type="InterPro" id="IPR043504">
    <property type="entry name" value="Peptidase_S1_PA_chymotrypsin"/>
</dbReference>
<dbReference type="SUPFAM" id="SSF50494">
    <property type="entry name" value="Trypsin-like serine proteases"/>
    <property type="match status" value="1"/>
</dbReference>
<feature type="signal peptide" evidence="2">
    <location>
        <begin position="1"/>
        <end position="19"/>
    </location>
</feature>
<dbReference type="GO" id="GO:0006508">
    <property type="term" value="P:proteolysis"/>
    <property type="evidence" value="ECO:0007669"/>
    <property type="project" value="InterPro"/>
</dbReference>
<keyword evidence="2" id="KW-0732">Signal</keyword>
<dbReference type="Pfam" id="PF00089">
    <property type="entry name" value="Trypsin"/>
    <property type="match status" value="1"/>
</dbReference>
<accession>A0A7M5XCE2</accession>
<dbReference type="InterPro" id="IPR001254">
    <property type="entry name" value="Trypsin_dom"/>
</dbReference>
<dbReference type="InterPro" id="IPR001314">
    <property type="entry name" value="Peptidase_S1A"/>
</dbReference>
<dbReference type="PANTHER" id="PTHR24252:SF7">
    <property type="entry name" value="HYALIN"/>
    <property type="match status" value="1"/>
</dbReference>
<evidence type="ECO:0000259" key="3">
    <source>
        <dbReference type="PROSITE" id="PS50240"/>
    </source>
</evidence>
<dbReference type="Proteomes" id="UP000594262">
    <property type="component" value="Unplaced"/>
</dbReference>
<keyword evidence="1" id="KW-1015">Disulfide bond</keyword>